<dbReference type="EMBL" id="BSUK01000001">
    <property type="protein sequence ID" value="GMA26690.1"/>
    <property type="molecule type" value="Genomic_DNA"/>
</dbReference>
<name>A0ABQ6I814_9MICO</name>
<reference evidence="2" key="1">
    <citation type="journal article" date="2014" name="Int. J. Syst. Evol. Microbiol.">
        <title>Complete genome of a new Firmicutes species belonging to the dominant human colonic microbiota ('Ruminococcus bicirculans') reveals two chromosomes and a selective capacity to utilize plant glucans.</title>
        <authorList>
            <consortium name="NISC Comparative Sequencing Program"/>
            <person name="Wegmann U."/>
            <person name="Louis P."/>
            <person name="Goesmann A."/>
            <person name="Henrissat B."/>
            <person name="Duncan S.H."/>
            <person name="Flint H.J."/>
        </authorList>
    </citation>
    <scope>NUCLEOTIDE SEQUENCE</scope>
    <source>
        <strain evidence="2">NBRC 106348</strain>
    </source>
</reference>
<accession>A0ABQ6I814</accession>
<proteinExistence type="predicted"/>
<reference evidence="2" key="3">
    <citation type="submission" date="2023-02" db="EMBL/GenBank/DDBJ databases">
        <authorList>
            <person name="Sun Q."/>
            <person name="Mori K."/>
        </authorList>
    </citation>
    <scope>NUCLEOTIDE SEQUENCE</scope>
    <source>
        <strain evidence="2">NBRC 106348</strain>
    </source>
</reference>
<reference evidence="3" key="2">
    <citation type="journal article" date="2019" name="Int. J. Syst. Evol. Microbiol.">
        <title>The Global Catalogue of Microorganisms (GCM) 10K type strain sequencing project: providing services to taxonomists for standard genome sequencing and annotation.</title>
        <authorList>
            <consortium name="The Broad Institute Genomics Platform"/>
            <consortium name="The Broad Institute Genome Sequencing Center for Infectious Disease"/>
            <person name="Wu L."/>
            <person name="Ma J."/>
        </authorList>
    </citation>
    <scope>NUCLEOTIDE SEQUENCE [LARGE SCALE GENOMIC DNA]</scope>
    <source>
        <strain evidence="3">NBRC 106348</strain>
    </source>
</reference>
<evidence type="ECO:0008006" key="4">
    <source>
        <dbReference type="Google" id="ProtNLM"/>
    </source>
</evidence>
<gene>
    <name evidence="1" type="ORF">GCM10025864_00430</name>
    <name evidence="2" type="ORF">GCM10025864_44490</name>
</gene>
<dbReference type="EMBL" id="BSUK01000001">
    <property type="protein sequence ID" value="GMA22284.1"/>
    <property type="molecule type" value="Genomic_DNA"/>
</dbReference>
<keyword evidence="3" id="KW-1185">Reference proteome</keyword>
<dbReference type="Proteomes" id="UP001157091">
    <property type="component" value="Unassembled WGS sequence"/>
</dbReference>
<protein>
    <recommendedName>
        <fullName evidence="4">HK97 gp10 family phage protein</fullName>
    </recommendedName>
</protein>
<sequence>MDGDLMASMQPGRYRPGALRAAIERGLGVAAEHVLTVSNARVPHEEGTLERSGATSQNGTTVAISYDTPYAVRQHEDLSLRHDEGRQAKYLESALNDEARTVGDIVAQAAREALGSS</sequence>
<evidence type="ECO:0000313" key="2">
    <source>
        <dbReference type="EMBL" id="GMA26690.1"/>
    </source>
</evidence>
<evidence type="ECO:0000313" key="3">
    <source>
        <dbReference type="Proteomes" id="UP001157091"/>
    </source>
</evidence>
<organism evidence="2 3">
    <name type="scientific">Luteimicrobium album</name>
    <dbReference type="NCBI Taxonomy" id="1054550"/>
    <lineage>
        <taxon>Bacteria</taxon>
        <taxon>Bacillati</taxon>
        <taxon>Actinomycetota</taxon>
        <taxon>Actinomycetes</taxon>
        <taxon>Micrococcales</taxon>
        <taxon>Luteimicrobium</taxon>
    </lineage>
</organism>
<comment type="caution">
    <text evidence="2">The sequence shown here is derived from an EMBL/GenBank/DDBJ whole genome shotgun (WGS) entry which is preliminary data.</text>
</comment>
<evidence type="ECO:0000313" key="1">
    <source>
        <dbReference type="EMBL" id="GMA22284.1"/>
    </source>
</evidence>